<keyword evidence="3 5" id="KW-0540">Nuclease</keyword>
<dbReference type="SUPFAM" id="SSF53098">
    <property type="entry name" value="Ribonuclease H-like"/>
    <property type="match status" value="1"/>
</dbReference>
<dbReference type="HAMAP" id="MF_00651">
    <property type="entry name" value="Nuclease_YqgF"/>
    <property type="match status" value="1"/>
</dbReference>
<dbReference type="AlphaFoldDB" id="A0A7G6DZR2"/>
<dbReference type="RefSeq" id="WP_034421713.1">
    <property type="nucleotide sequence ID" value="NZ_CP045798.1"/>
</dbReference>
<evidence type="ECO:0000256" key="5">
    <source>
        <dbReference type="HAMAP-Rule" id="MF_00651"/>
    </source>
</evidence>
<dbReference type="EC" id="3.1.-.-" evidence="5"/>
<evidence type="ECO:0000313" key="7">
    <source>
        <dbReference type="EMBL" id="QNB45316.1"/>
    </source>
</evidence>
<proteinExistence type="inferred from homology"/>
<dbReference type="PANTHER" id="PTHR33317:SF4">
    <property type="entry name" value="POLYNUCLEOTIDYL TRANSFERASE, RIBONUCLEASE H-LIKE SUPERFAMILY PROTEIN"/>
    <property type="match status" value="1"/>
</dbReference>
<dbReference type="SMART" id="SM00732">
    <property type="entry name" value="YqgFc"/>
    <property type="match status" value="1"/>
</dbReference>
<organism evidence="7 8">
    <name type="scientific">Thermanaerosceptrum fracticalcis</name>
    <dbReference type="NCBI Taxonomy" id="1712410"/>
    <lineage>
        <taxon>Bacteria</taxon>
        <taxon>Bacillati</taxon>
        <taxon>Bacillota</taxon>
        <taxon>Clostridia</taxon>
        <taxon>Eubacteriales</taxon>
        <taxon>Peptococcaceae</taxon>
        <taxon>Thermanaerosceptrum</taxon>
    </lineage>
</organism>
<comment type="similarity">
    <text evidence="5">Belongs to the YqgF HJR family.</text>
</comment>
<keyword evidence="2 5" id="KW-0690">Ribosome biogenesis</keyword>
<keyword evidence="1 5" id="KW-0963">Cytoplasm</keyword>
<dbReference type="GO" id="GO:0000967">
    <property type="term" value="P:rRNA 5'-end processing"/>
    <property type="evidence" value="ECO:0007669"/>
    <property type="project" value="UniProtKB-UniRule"/>
</dbReference>
<evidence type="ECO:0000256" key="1">
    <source>
        <dbReference type="ARBA" id="ARBA00022490"/>
    </source>
</evidence>
<evidence type="ECO:0000256" key="4">
    <source>
        <dbReference type="ARBA" id="ARBA00022801"/>
    </source>
</evidence>
<name>A0A7G6DZR2_THEFR</name>
<reference evidence="7 8" key="1">
    <citation type="journal article" date="2019" name="Front. Microbiol.">
        <title>Thermoanaerosceptrum fracticalcis gen. nov. sp. nov., a Novel Fumarate-Fermenting Microorganism From a Deep Fractured Carbonate Aquifer of the US Great Basin.</title>
        <authorList>
            <person name="Hamilton-Brehm S.D."/>
            <person name="Stewart L.E."/>
            <person name="Zavarin M."/>
            <person name="Caldwell M."/>
            <person name="Lawson P.A."/>
            <person name="Onstott T.C."/>
            <person name="Grzymski J."/>
            <person name="Neveux I."/>
            <person name="Lollar B.S."/>
            <person name="Russell C.E."/>
            <person name="Moser D.P."/>
        </authorList>
    </citation>
    <scope>NUCLEOTIDE SEQUENCE [LARGE SCALE GENOMIC DNA]</scope>
    <source>
        <strain evidence="7 8">DRI-13</strain>
    </source>
</reference>
<dbReference type="KEGG" id="tfr:BR63_02710"/>
<keyword evidence="4 5" id="KW-0378">Hydrolase</keyword>
<comment type="subcellular location">
    <subcellularLocation>
        <location evidence="5">Cytoplasm</location>
    </subcellularLocation>
</comment>
<feature type="domain" description="YqgF/RNase H-like" evidence="6">
    <location>
        <begin position="2"/>
        <end position="102"/>
    </location>
</feature>
<comment type="function">
    <text evidence="5">Could be a nuclease involved in processing of the 5'-end of pre-16S rRNA.</text>
</comment>
<protein>
    <recommendedName>
        <fullName evidence="5">Putative pre-16S rRNA nuclease</fullName>
        <ecNumber evidence="5">3.1.-.-</ecNumber>
    </recommendedName>
</protein>
<keyword evidence="8" id="KW-1185">Reference proteome</keyword>
<dbReference type="NCBIfam" id="TIGR00250">
    <property type="entry name" value="RNAse_H_YqgF"/>
    <property type="match status" value="1"/>
</dbReference>
<sequence>MQRVLGLDIGDRRIGVSISDALGITAQGLDTIERSEPEKDIQSIVDIIKKWEIGKIVVGLPKNMNGTLGPQAEKVKEFIERLQQKVAIEVVFWDERLTTVAAERTLLEGNVSRKKRKGVIDKVAANMILQSYLDSCGHVK</sequence>
<dbReference type="CDD" id="cd16964">
    <property type="entry name" value="YqgF"/>
    <property type="match status" value="1"/>
</dbReference>
<dbReference type="GO" id="GO:0016788">
    <property type="term" value="F:hydrolase activity, acting on ester bonds"/>
    <property type="evidence" value="ECO:0007669"/>
    <property type="project" value="UniProtKB-UniRule"/>
</dbReference>
<dbReference type="Gene3D" id="3.30.420.140">
    <property type="entry name" value="YqgF/RNase H-like domain"/>
    <property type="match status" value="1"/>
</dbReference>
<evidence type="ECO:0000259" key="6">
    <source>
        <dbReference type="SMART" id="SM00732"/>
    </source>
</evidence>
<dbReference type="GO" id="GO:0005829">
    <property type="term" value="C:cytosol"/>
    <property type="evidence" value="ECO:0007669"/>
    <property type="project" value="TreeGrafter"/>
</dbReference>
<gene>
    <name evidence="7" type="primary">ruvX</name>
    <name evidence="7" type="ORF">BR63_02710</name>
</gene>
<dbReference type="InterPro" id="IPR006641">
    <property type="entry name" value="YqgF/RNaseH-like_dom"/>
</dbReference>
<dbReference type="Proteomes" id="UP000515847">
    <property type="component" value="Chromosome"/>
</dbReference>
<evidence type="ECO:0000313" key="8">
    <source>
        <dbReference type="Proteomes" id="UP000515847"/>
    </source>
</evidence>
<dbReference type="InterPro" id="IPR005227">
    <property type="entry name" value="YqgF"/>
</dbReference>
<dbReference type="OrthoDB" id="9796140at2"/>
<evidence type="ECO:0000256" key="3">
    <source>
        <dbReference type="ARBA" id="ARBA00022722"/>
    </source>
</evidence>
<dbReference type="Pfam" id="PF03652">
    <property type="entry name" value="RuvX"/>
    <property type="match status" value="1"/>
</dbReference>
<accession>A0A7G6DZR2</accession>
<dbReference type="GO" id="GO:0004518">
    <property type="term" value="F:nuclease activity"/>
    <property type="evidence" value="ECO:0007669"/>
    <property type="project" value="UniProtKB-KW"/>
</dbReference>
<dbReference type="InterPro" id="IPR012337">
    <property type="entry name" value="RNaseH-like_sf"/>
</dbReference>
<dbReference type="EMBL" id="CP045798">
    <property type="protein sequence ID" value="QNB45316.1"/>
    <property type="molecule type" value="Genomic_DNA"/>
</dbReference>
<evidence type="ECO:0000256" key="2">
    <source>
        <dbReference type="ARBA" id="ARBA00022517"/>
    </source>
</evidence>
<dbReference type="InterPro" id="IPR037027">
    <property type="entry name" value="YqgF/RNaseH-like_dom_sf"/>
</dbReference>
<dbReference type="PANTHER" id="PTHR33317">
    <property type="entry name" value="POLYNUCLEOTIDYL TRANSFERASE, RIBONUCLEASE H-LIKE SUPERFAMILY PROTEIN"/>
    <property type="match status" value="1"/>
</dbReference>